<gene>
    <name evidence="5" type="ORF">SAMN05446927_4137</name>
</gene>
<dbReference type="PANTHER" id="PTHR12526">
    <property type="entry name" value="GLYCOSYLTRANSFERASE"/>
    <property type="match status" value="1"/>
</dbReference>
<evidence type="ECO:0000313" key="5">
    <source>
        <dbReference type="EMBL" id="SOE80884.1"/>
    </source>
</evidence>
<comment type="similarity">
    <text evidence="1">Belongs to the glycosyltransferase group 1 family. Glycosyltransferase 4 subfamily.</text>
</comment>
<organism evidence="5 6">
    <name type="scientific">Caballeronia arationis</name>
    <dbReference type="NCBI Taxonomy" id="1777142"/>
    <lineage>
        <taxon>Bacteria</taxon>
        <taxon>Pseudomonadati</taxon>
        <taxon>Pseudomonadota</taxon>
        <taxon>Betaproteobacteria</taxon>
        <taxon>Burkholderiales</taxon>
        <taxon>Burkholderiaceae</taxon>
        <taxon>Caballeronia</taxon>
    </lineage>
</organism>
<evidence type="ECO:0000256" key="2">
    <source>
        <dbReference type="ARBA" id="ARBA00022676"/>
    </source>
</evidence>
<comment type="caution">
    <text evidence="5">The sequence shown here is derived from an EMBL/GenBank/DDBJ whole genome shotgun (WGS) entry which is preliminary data.</text>
</comment>
<dbReference type="Pfam" id="PF13439">
    <property type="entry name" value="Glyco_transf_4"/>
    <property type="match status" value="1"/>
</dbReference>
<proteinExistence type="inferred from homology"/>
<evidence type="ECO:0000256" key="1">
    <source>
        <dbReference type="ARBA" id="ARBA00009481"/>
    </source>
</evidence>
<sequence>MRILHLVLAPRLSGAEVLAKDLAIYQQRGGETVGVTALTPPHDDFGPLCDELTENGVQCLFPERMYGRFGKLWNLYQTVKGYRADVLFAHATIPAFYARTLPLKVPVVYVMHSATNDFESYLFRRVERMLSRRARAVIAVSPTNIDDYVGAVGRHPSMTLIPNGVDMARFGRRPLAGIEDADGGLQIVQVGRYTSVKNQLSTVHAFERVVQSVPEARLLLCGVIEDPAYHAAVGDLVSKLGLSSRVTLDGPRSDVADLLQESRVFAMPSRSEGHSIAFLEALASGVPVVASTIRPFSFAADFPGVHLCDPDDTAAYANALVKALGDPRSLRPLGGLTLADTAARYLAVAQEVTRGMPRTAPV</sequence>
<feature type="domain" description="Glycosyltransferase subfamily 4-like N-terminal" evidence="4">
    <location>
        <begin position="13"/>
        <end position="169"/>
    </location>
</feature>
<dbReference type="GO" id="GO:0016757">
    <property type="term" value="F:glycosyltransferase activity"/>
    <property type="evidence" value="ECO:0007669"/>
    <property type="project" value="UniProtKB-KW"/>
</dbReference>
<accession>A0A7Z7I7T7</accession>
<evidence type="ECO:0000256" key="3">
    <source>
        <dbReference type="ARBA" id="ARBA00022679"/>
    </source>
</evidence>
<protein>
    <submittedName>
        <fullName evidence="5">Glycosyltransferase involved in cell wall bisynthesis</fullName>
    </submittedName>
</protein>
<dbReference type="Gene3D" id="3.40.50.2000">
    <property type="entry name" value="Glycogen Phosphorylase B"/>
    <property type="match status" value="2"/>
</dbReference>
<evidence type="ECO:0000259" key="4">
    <source>
        <dbReference type="Pfam" id="PF13439"/>
    </source>
</evidence>
<dbReference type="PANTHER" id="PTHR12526:SF640">
    <property type="entry name" value="COLANIC ACID BIOSYNTHESIS GLYCOSYLTRANSFERASE WCAL-RELATED"/>
    <property type="match status" value="1"/>
</dbReference>
<dbReference type="InterPro" id="IPR028098">
    <property type="entry name" value="Glyco_trans_4-like_N"/>
</dbReference>
<evidence type="ECO:0000313" key="6">
    <source>
        <dbReference type="Proteomes" id="UP000219522"/>
    </source>
</evidence>
<dbReference type="SUPFAM" id="SSF53756">
    <property type="entry name" value="UDP-Glycosyltransferase/glycogen phosphorylase"/>
    <property type="match status" value="1"/>
</dbReference>
<dbReference type="OrthoDB" id="8994075at2"/>
<dbReference type="Pfam" id="PF13692">
    <property type="entry name" value="Glyco_trans_1_4"/>
    <property type="match status" value="1"/>
</dbReference>
<keyword evidence="3 5" id="KW-0808">Transferase</keyword>
<reference evidence="5 6" key="1">
    <citation type="submission" date="2017-09" db="EMBL/GenBank/DDBJ databases">
        <authorList>
            <person name="Varghese N."/>
            <person name="Submissions S."/>
        </authorList>
    </citation>
    <scope>NUCLEOTIDE SEQUENCE [LARGE SCALE GENOMIC DNA]</scope>
    <source>
        <strain evidence="5 6">OK806</strain>
    </source>
</reference>
<keyword evidence="6" id="KW-1185">Reference proteome</keyword>
<keyword evidence="2" id="KW-0328">Glycosyltransferase</keyword>
<dbReference type="AlphaFoldDB" id="A0A7Z7I7T7"/>
<dbReference type="EMBL" id="OCSU01000002">
    <property type="protein sequence ID" value="SOE80884.1"/>
    <property type="molecule type" value="Genomic_DNA"/>
</dbReference>
<dbReference type="Proteomes" id="UP000219522">
    <property type="component" value="Unassembled WGS sequence"/>
</dbReference>
<dbReference type="CDD" id="cd03801">
    <property type="entry name" value="GT4_PimA-like"/>
    <property type="match status" value="1"/>
</dbReference>
<name>A0A7Z7I7T7_9BURK</name>
<dbReference type="RefSeq" id="WP_062643304.1">
    <property type="nucleotide sequence ID" value="NZ_FCOG02000189.1"/>
</dbReference>